<dbReference type="EMBL" id="CAEZTO010000002">
    <property type="protein sequence ID" value="CAB4565890.1"/>
    <property type="molecule type" value="Genomic_DNA"/>
</dbReference>
<evidence type="ECO:0000313" key="9">
    <source>
        <dbReference type="EMBL" id="CAB4539071.1"/>
    </source>
</evidence>
<evidence type="ECO:0000256" key="1">
    <source>
        <dbReference type="ARBA" id="ARBA00000024"/>
    </source>
</evidence>
<organism evidence="10">
    <name type="scientific">freshwater metagenome</name>
    <dbReference type="NCBI Taxonomy" id="449393"/>
    <lineage>
        <taxon>unclassified sequences</taxon>
        <taxon>metagenomes</taxon>
        <taxon>ecological metagenomes</taxon>
    </lineage>
</organism>
<accession>A0A6J6DNU2</accession>
<dbReference type="Pfam" id="PF01502">
    <property type="entry name" value="PRA-CH"/>
    <property type="match status" value="1"/>
</dbReference>
<dbReference type="PANTHER" id="PTHR42945:SF9">
    <property type="entry name" value="HISTIDINE BIOSYNTHESIS BIFUNCTIONAL PROTEIN HISIE"/>
    <property type="match status" value="1"/>
</dbReference>
<dbReference type="Gene3D" id="3.10.20.810">
    <property type="entry name" value="Phosphoribosyl-AMP cyclohydrolase"/>
    <property type="match status" value="1"/>
</dbReference>
<dbReference type="InterPro" id="IPR038019">
    <property type="entry name" value="PRib_AMP_CycHydrolase_sf"/>
</dbReference>
<dbReference type="UniPathway" id="UPA00031">
    <property type="reaction ID" value="UER00008"/>
</dbReference>
<evidence type="ECO:0000313" key="10">
    <source>
        <dbReference type="EMBL" id="CAB4565890.1"/>
    </source>
</evidence>
<evidence type="ECO:0000256" key="4">
    <source>
        <dbReference type="ARBA" id="ARBA00022490"/>
    </source>
</evidence>
<gene>
    <name evidence="9" type="ORF">UFOPK1503_00115</name>
    <name evidence="10" type="ORF">UFOPK1693_00351</name>
</gene>
<keyword evidence="7" id="KW-0368">Histidine biosynthesis</keyword>
<dbReference type="InterPro" id="IPR002496">
    <property type="entry name" value="PRib_AMP_CycHydrolase_dom"/>
</dbReference>
<evidence type="ECO:0000256" key="5">
    <source>
        <dbReference type="ARBA" id="ARBA00022605"/>
    </source>
</evidence>
<dbReference type="GO" id="GO:0004635">
    <property type="term" value="F:phosphoribosyl-AMP cyclohydrolase activity"/>
    <property type="evidence" value="ECO:0007669"/>
    <property type="project" value="UniProtKB-EC"/>
</dbReference>
<keyword evidence="6" id="KW-0378">Hydrolase</keyword>
<dbReference type="FunFam" id="3.10.20.810:FF:000001">
    <property type="entry name" value="Histidine biosynthesis bifunctional protein HisIE"/>
    <property type="match status" value="1"/>
</dbReference>
<protein>
    <recommendedName>
        <fullName evidence="3">phosphoribosyl-AMP cyclohydrolase</fullName>
        <ecNumber evidence="3">3.5.4.19</ecNumber>
    </recommendedName>
</protein>
<dbReference type="EC" id="3.5.4.19" evidence="3"/>
<dbReference type="AlphaFoldDB" id="A0A6J6DNU2"/>
<dbReference type="SUPFAM" id="SSF141734">
    <property type="entry name" value="HisI-like"/>
    <property type="match status" value="1"/>
</dbReference>
<keyword evidence="4" id="KW-0963">Cytoplasm</keyword>
<comment type="catalytic activity">
    <reaction evidence="1">
        <text>1-(5-phospho-beta-D-ribosyl)-5'-AMP + H2O = 1-(5-phospho-beta-D-ribosyl)-5-[(5-phospho-beta-D-ribosylamino)methylideneamino]imidazole-4-carboxamide</text>
        <dbReference type="Rhea" id="RHEA:20049"/>
        <dbReference type="ChEBI" id="CHEBI:15377"/>
        <dbReference type="ChEBI" id="CHEBI:58435"/>
        <dbReference type="ChEBI" id="CHEBI:59457"/>
        <dbReference type="EC" id="3.5.4.19"/>
    </reaction>
</comment>
<dbReference type="GO" id="GO:0004636">
    <property type="term" value="F:phosphoribosyl-ATP diphosphatase activity"/>
    <property type="evidence" value="ECO:0007669"/>
    <property type="project" value="UniProtKB-ARBA"/>
</dbReference>
<dbReference type="GO" id="GO:0000105">
    <property type="term" value="P:L-histidine biosynthetic process"/>
    <property type="evidence" value="ECO:0007669"/>
    <property type="project" value="UniProtKB-UniPathway"/>
</dbReference>
<evidence type="ECO:0000256" key="7">
    <source>
        <dbReference type="ARBA" id="ARBA00023102"/>
    </source>
</evidence>
<dbReference type="PANTHER" id="PTHR42945">
    <property type="entry name" value="HISTIDINE BIOSYNTHESIS BIFUNCTIONAL PROTEIN"/>
    <property type="match status" value="1"/>
</dbReference>
<evidence type="ECO:0000256" key="2">
    <source>
        <dbReference type="ARBA" id="ARBA00005169"/>
    </source>
</evidence>
<proteinExistence type="predicted"/>
<keyword evidence="5" id="KW-0028">Amino-acid biosynthesis</keyword>
<name>A0A6J6DNU2_9ZZZZ</name>
<comment type="pathway">
    <text evidence="2">Amino-acid biosynthesis; L-histidine biosynthesis; L-histidine from 5-phospho-alpha-D-ribose 1-diphosphate: step 3/9.</text>
</comment>
<sequence>MSFSLDEVAFDGSGLVPVIVQDVKTKTVLMLGYANKQTLQETIELGQLVFFSRSRNSRWHKGETSGNFLQLEEISFDCDRDSVLALVTPLGPTCHQGSDSCFGDH</sequence>
<evidence type="ECO:0000256" key="3">
    <source>
        <dbReference type="ARBA" id="ARBA00012721"/>
    </source>
</evidence>
<reference evidence="10" key="1">
    <citation type="submission" date="2020-05" db="EMBL/GenBank/DDBJ databases">
        <authorList>
            <person name="Chiriac C."/>
            <person name="Salcher M."/>
            <person name="Ghai R."/>
            <person name="Kavagutti S V."/>
        </authorList>
    </citation>
    <scope>NUCLEOTIDE SEQUENCE</scope>
</reference>
<evidence type="ECO:0000259" key="8">
    <source>
        <dbReference type="Pfam" id="PF01502"/>
    </source>
</evidence>
<evidence type="ECO:0000256" key="6">
    <source>
        <dbReference type="ARBA" id="ARBA00022801"/>
    </source>
</evidence>
<dbReference type="NCBIfam" id="NF000768">
    <property type="entry name" value="PRK00051.1"/>
    <property type="match status" value="1"/>
</dbReference>
<feature type="domain" description="Phosphoribosyl-AMP cyclohydrolase" evidence="8">
    <location>
        <begin position="30"/>
        <end position="102"/>
    </location>
</feature>
<dbReference type="EMBL" id="CAEZST010000001">
    <property type="protein sequence ID" value="CAB4539071.1"/>
    <property type="molecule type" value="Genomic_DNA"/>
</dbReference>